<gene>
    <name evidence="1" type="primary">raiA</name>
    <name evidence="1" type="ORF">COX06_00700</name>
</gene>
<protein>
    <submittedName>
        <fullName evidence="1">Ribosomal subunit interface protein</fullName>
    </submittedName>
</protein>
<dbReference type="Proteomes" id="UP000229794">
    <property type="component" value="Unassembled WGS sequence"/>
</dbReference>
<dbReference type="InterPro" id="IPR036567">
    <property type="entry name" value="RHF-like"/>
</dbReference>
<evidence type="ECO:0000313" key="1">
    <source>
        <dbReference type="EMBL" id="PIP55898.1"/>
    </source>
</evidence>
<accession>A0A2H0BFY3</accession>
<dbReference type="Gene3D" id="3.30.160.100">
    <property type="entry name" value="Ribosome hibernation promotion factor-like"/>
    <property type="match status" value="1"/>
</dbReference>
<reference evidence="1 2" key="1">
    <citation type="submission" date="2017-09" db="EMBL/GenBank/DDBJ databases">
        <title>Depth-based differentiation of microbial function through sediment-hosted aquifers and enrichment of novel symbionts in the deep terrestrial subsurface.</title>
        <authorList>
            <person name="Probst A.J."/>
            <person name="Ladd B."/>
            <person name="Jarett J.K."/>
            <person name="Geller-Mcgrath D.E."/>
            <person name="Sieber C.M."/>
            <person name="Emerson J.B."/>
            <person name="Anantharaman K."/>
            <person name="Thomas B.C."/>
            <person name="Malmstrom R."/>
            <person name="Stieglmeier M."/>
            <person name="Klingl A."/>
            <person name="Woyke T."/>
            <person name="Ryan C.M."/>
            <person name="Banfield J.F."/>
        </authorList>
    </citation>
    <scope>NUCLEOTIDE SEQUENCE [LARGE SCALE GENOMIC DNA]</scope>
    <source>
        <strain evidence="1">CG22_combo_CG10-13_8_21_14_all_42_17</strain>
    </source>
</reference>
<dbReference type="AlphaFoldDB" id="A0A2H0BFY3"/>
<dbReference type="EMBL" id="PCST01000009">
    <property type="protein sequence ID" value="PIP55898.1"/>
    <property type="molecule type" value="Genomic_DNA"/>
</dbReference>
<name>A0A2H0BFY3_9BACT</name>
<dbReference type="NCBIfam" id="TIGR00741">
    <property type="entry name" value="yfiA"/>
    <property type="match status" value="1"/>
</dbReference>
<dbReference type="SUPFAM" id="SSF69754">
    <property type="entry name" value="Ribosome binding protein Y (YfiA homologue)"/>
    <property type="match status" value="1"/>
</dbReference>
<comment type="caution">
    <text evidence="1">The sequence shown here is derived from an EMBL/GenBank/DDBJ whole genome shotgun (WGS) entry which is preliminary data.</text>
</comment>
<dbReference type="CDD" id="cd00552">
    <property type="entry name" value="RaiA"/>
    <property type="match status" value="1"/>
</dbReference>
<dbReference type="Pfam" id="PF02482">
    <property type="entry name" value="Ribosomal_S30AE"/>
    <property type="match status" value="1"/>
</dbReference>
<dbReference type="InterPro" id="IPR003489">
    <property type="entry name" value="RHF/RaiA"/>
</dbReference>
<sequence>MKINIKATTIELTPAIADYVHRKISPIEKYLKKNSPDIVAQVEVGKTTRHHKTGNVFRAEVHIIGDGLDIYAVSEKDDLYAAIDIVKDEIMYNMVQSKGKRLTLARRGAEMIKDMMKGLGHHTARGFSWGIERLKFKSFKKRL</sequence>
<evidence type="ECO:0000313" key="2">
    <source>
        <dbReference type="Proteomes" id="UP000229794"/>
    </source>
</evidence>
<organism evidence="1 2">
    <name type="scientific">Candidatus Zambryskibacteria bacterium CG22_combo_CG10-13_8_21_14_all_42_17</name>
    <dbReference type="NCBI Taxonomy" id="1975118"/>
    <lineage>
        <taxon>Bacteria</taxon>
        <taxon>Candidatus Zambryskiibacteriota</taxon>
    </lineage>
</organism>
<proteinExistence type="predicted"/>